<comment type="caution">
    <text evidence="1">The sequence shown here is derived from an EMBL/GenBank/DDBJ whole genome shotgun (WGS) entry which is preliminary data.</text>
</comment>
<reference evidence="1" key="1">
    <citation type="submission" date="2022-08" db="EMBL/GenBank/DDBJ databases">
        <authorList>
            <person name="Gutierrez-Valencia J."/>
        </authorList>
    </citation>
    <scope>NUCLEOTIDE SEQUENCE</scope>
</reference>
<proteinExistence type="predicted"/>
<evidence type="ECO:0000313" key="2">
    <source>
        <dbReference type="Proteomes" id="UP001154282"/>
    </source>
</evidence>
<evidence type="ECO:0000313" key="1">
    <source>
        <dbReference type="EMBL" id="CAI0434896.1"/>
    </source>
</evidence>
<gene>
    <name evidence="1" type="ORF">LITE_LOCUS24470</name>
</gene>
<dbReference type="Proteomes" id="UP001154282">
    <property type="component" value="Unassembled WGS sequence"/>
</dbReference>
<accession>A0AAV0LLB1</accession>
<dbReference type="EMBL" id="CAMGYJ010000006">
    <property type="protein sequence ID" value="CAI0434896.1"/>
    <property type="molecule type" value="Genomic_DNA"/>
</dbReference>
<organism evidence="1 2">
    <name type="scientific">Linum tenue</name>
    <dbReference type="NCBI Taxonomy" id="586396"/>
    <lineage>
        <taxon>Eukaryota</taxon>
        <taxon>Viridiplantae</taxon>
        <taxon>Streptophyta</taxon>
        <taxon>Embryophyta</taxon>
        <taxon>Tracheophyta</taxon>
        <taxon>Spermatophyta</taxon>
        <taxon>Magnoliopsida</taxon>
        <taxon>eudicotyledons</taxon>
        <taxon>Gunneridae</taxon>
        <taxon>Pentapetalae</taxon>
        <taxon>rosids</taxon>
        <taxon>fabids</taxon>
        <taxon>Malpighiales</taxon>
        <taxon>Linaceae</taxon>
        <taxon>Linum</taxon>
    </lineage>
</organism>
<protein>
    <submittedName>
        <fullName evidence="1">Uncharacterized protein</fullName>
    </submittedName>
</protein>
<feature type="non-terminal residue" evidence="1">
    <location>
        <position position="1"/>
    </location>
</feature>
<sequence length="164" mass="17932">SNVGWNLNELSFLSSAYSQQQSSVVIEDITSASATVTSGGKCSEEESLLGLSASLAQIVELGMEEVGSSPDLLREKTMKDVLARRKAPPLSPQERALRQLGVEGDVDSILMVGRPKRNGRQSLKIVKTALLAQSVVVRGWVGLTNHQWDSLVAFWWFGINQFMN</sequence>
<keyword evidence="2" id="KW-1185">Reference proteome</keyword>
<dbReference type="AlphaFoldDB" id="A0AAV0LLB1"/>
<name>A0AAV0LLB1_9ROSI</name>